<dbReference type="PANTHER" id="PTHR30055:SF234">
    <property type="entry name" value="HTH-TYPE TRANSCRIPTIONAL REGULATOR BETI"/>
    <property type="match status" value="1"/>
</dbReference>
<feature type="DNA-binding region" description="H-T-H motif" evidence="4">
    <location>
        <begin position="38"/>
        <end position="57"/>
    </location>
</feature>
<comment type="caution">
    <text evidence="6">The sequence shown here is derived from an EMBL/GenBank/DDBJ whole genome shotgun (WGS) entry which is preliminary data.</text>
</comment>
<evidence type="ECO:0000313" key="7">
    <source>
        <dbReference type="Proteomes" id="UP001185069"/>
    </source>
</evidence>
<dbReference type="Pfam" id="PF00440">
    <property type="entry name" value="TetR_N"/>
    <property type="match status" value="1"/>
</dbReference>
<dbReference type="PANTHER" id="PTHR30055">
    <property type="entry name" value="HTH-TYPE TRANSCRIPTIONAL REGULATOR RUTR"/>
    <property type="match status" value="1"/>
</dbReference>
<evidence type="ECO:0000256" key="1">
    <source>
        <dbReference type="ARBA" id="ARBA00023015"/>
    </source>
</evidence>
<dbReference type="SUPFAM" id="SSF48498">
    <property type="entry name" value="Tetracyclin repressor-like, C-terminal domain"/>
    <property type="match status" value="1"/>
</dbReference>
<dbReference type="PROSITE" id="PS50977">
    <property type="entry name" value="HTH_TETR_2"/>
    <property type="match status" value="1"/>
</dbReference>
<evidence type="ECO:0000259" key="5">
    <source>
        <dbReference type="PROSITE" id="PS50977"/>
    </source>
</evidence>
<dbReference type="RefSeq" id="WP_309798533.1">
    <property type="nucleotide sequence ID" value="NZ_BAAAHY010000005.1"/>
</dbReference>
<keyword evidence="3" id="KW-0804">Transcription</keyword>
<feature type="domain" description="HTH tetR-type" evidence="5">
    <location>
        <begin position="15"/>
        <end position="75"/>
    </location>
</feature>
<dbReference type="InterPro" id="IPR001647">
    <property type="entry name" value="HTH_TetR"/>
</dbReference>
<evidence type="ECO:0000256" key="3">
    <source>
        <dbReference type="ARBA" id="ARBA00023163"/>
    </source>
</evidence>
<dbReference type="SUPFAM" id="SSF46689">
    <property type="entry name" value="Homeodomain-like"/>
    <property type="match status" value="1"/>
</dbReference>
<keyword evidence="7" id="KW-1185">Reference proteome</keyword>
<dbReference type="Proteomes" id="UP001185069">
    <property type="component" value="Unassembled WGS sequence"/>
</dbReference>
<name>A0ABU1JEN1_9MICC</name>
<dbReference type="InterPro" id="IPR009057">
    <property type="entry name" value="Homeodomain-like_sf"/>
</dbReference>
<reference evidence="6 7" key="1">
    <citation type="submission" date="2023-07" db="EMBL/GenBank/DDBJ databases">
        <title>Sequencing the genomes of 1000 actinobacteria strains.</title>
        <authorList>
            <person name="Klenk H.-P."/>
        </authorList>
    </citation>
    <scope>NUCLEOTIDE SEQUENCE [LARGE SCALE GENOMIC DNA]</scope>
    <source>
        <strain evidence="6 7">DSM 14555</strain>
    </source>
</reference>
<keyword evidence="1" id="KW-0805">Transcription regulation</keyword>
<dbReference type="InterPro" id="IPR050109">
    <property type="entry name" value="HTH-type_TetR-like_transc_reg"/>
</dbReference>
<sequence>MSGEANTMKRPERTMITRQKLFEASMQLIGERGPAEVTVDEIAAAAGVSKGTVYYNFGSKSELIAQLLEYGVQLLEERLAPDESLPSLQALESVLGKTLDFFSEYPSFTQLLVSEMWRTPSEWRDTLSLLRERLFSLAGLTLARVTAEHEVRDDVDPEIIVGMTLAAALVIGLDRQVFHPNRHREDGVRALMTVMHGYLKAPSA</sequence>
<proteinExistence type="predicted"/>
<evidence type="ECO:0000313" key="6">
    <source>
        <dbReference type="EMBL" id="MDR6269871.1"/>
    </source>
</evidence>
<protein>
    <submittedName>
        <fullName evidence="6">AcrR family transcriptional regulator</fullName>
    </submittedName>
</protein>
<evidence type="ECO:0000256" key="4">
    <source>
        <dbReference type="PROSITE-ProRule" id="PRU00335"/>
    </source>
</evidence>
<dbReference type="Gene3D" id="1.10.357.10">
    <property type="entry name" value="Tetracycline Repressor, domain 2"/>
    <property type="match status" value="1"/>
</dbReference>
<evidence type="ECO:0000256" key="2">
    <source>
        <dbReference type="ARBA" id="ARBA00023125"/>
    </source>
</evidence>
<dbReference type="EMBL" id="JAVDQF010000001">
    <property type="protein sequence ID" value="MDR6269871.1"/>
    <property type="molecule type" value="Genomic_DNA"/>
</dbReference>
<accession>A0ABU1JEN1</accession>
<keyword evidence="2 4" id="KW-0238">DNA-binding</keyword>
<dbReference type="InterPro" id="IPR036271">
    <property type="entry name" value="Tet_transcr_reg_TetR-rel_C_sf"/>
</dbReference>
<gene>
    <name evidence="6" type="ORF">JOE69_002109</name>
</gene>
<dbReference type="PRINTS" id="PR00455">
    <property type="entry name" value="HTHTETR"/>
</dbReference>
<dbReference type="Gene3D" id="1.10.10.60">
    <property type="entry name" value="Homeodomain-like"/>
    <property type="match status" value="1"/>
</dbReference>
<organism evidence="6 7">
    <name type="scientific">Arthrobacter russicus</name>
    <dbReference type="NCBI Taxonomy" id="172040"/>
    <lineage>
        <taxon>Bacteria</taxon>
        <taxon>Bacillati</taxon>
        <taxon>Actinomycetota</taxon>
        <taxon>Actinomycetes</taxon>
        <taxon>Micrococcales</taxon>
        <taxon>Micrococcaceae</taxon>
        <taxon>Arthrobacter</taxon>
    </lineage>
</organism>